<accession>A0A1M4V2M8</accession>
<keyword evidence="1" id="KW-0378">Hydrolase</keyword>
<evidence type="ECO:0000313" key="4">
    <source>
        <dbReference type="EMBL" id="SHE63137.1"/>
    </source>
</evidence>
<keyword evidence="2" id="KW-0326">Glycosidase</keyword>
<organism evidence="4 5">
    <name type="scientific">Lactonifactor longoviformis DSM 17459</name>
    <dbReference type="NCBI Taxonomy" id="1122155"/>
    <lineage>
        <taxon>Bacteria</taxon>
        <taxon>Bacillati</taxon>
        <taxon>Bacillota</taxon>
        <taxon>Clostridia</taxon>
        <taxon>Eubacteriales</taxon>
        <taxon>Clostridiaceae</taxon>
        <taxon>Lactonifactor</taxon>
    </lineage>
</organism>
<evidence type="ECO:0000259" key="3">
    <source>
        <dbReference type="Pfam" id="PF01156"/>
    </source>
</evidence>
<dbReference type="PANTHER" id="PTHR12304:SF4">
    <property type="entry name" value="URIDINE NUCLEOSIDASE"/>
    <property type="match status" value="1"/>
</dbReference>
<name>A0A1M4V2M8_9CLOT</name>
<dbReference type="InterPro" id="IPR001910">
    <property type="entry name" value="Inosine/uridine_hydrolase_dom"/>
</dbReference>
<gene>
    <name evidence="4" type="ORF">SAMN02745158_01090</name>
</gene>
<protein>
    <submittedName>
        <fullName evidence="4">Purine nucleosidase</fullName>
    </submittedName>
</protein>
<dbReference type="STRING" id="1122155.SAMN02745158_01090"/>
<dbReference type="GO" id="GO:0006152">
    <property type="term" value="P:purine nucleoside catabolic process"/>
    <property type="evidence" value="ECO:0007669"/>
    <property type="project" value="TreeGrafter"/>
</dbReference>
<proteinExistence type="predicted"/>
<sequence length="328" mass="36769">MERKKLILNCDPGTDDSVCIIMGLTHPGIDLLGITAESGNLPASKSCANALRILELMERPDIPVAKGMEHPLVREYPKDPYSHGKDGLGNHFFPEPELKPDPRYAAQMIIDLVEQFPGEVTILSTAPLTNIALAFMLKPDIIPMVKEVYHLGGAYGVTDYAFLNATGDNPMSEWNVYVDPEAAKAVYESGVKLTTIGLDVAFNPEWVNIREEALKKLEKLNTKASRYVLEIIDYVDKNNSLPDLFNNGPIDTVAMCAVIQPDIIETREIHVEVDTSDNQLTRGMTLWDRRNHFKWTHIPRIWTACAIDSERYQRTFVEAVGGKPYDEI</sequence>
<feature type="domain" description="Inosine/uridine-preferring nucleoside hydrolase" evidence="3">
    <location>
        <begin position="6"/>
        <end position="313"/>
    </location>
</feature>
<dbReference type="GO" id="GO:0005829">
    <property type="term" value="C:cytosol"/>
    <property type="evidence" value="ECO:0007669"/>
    <property type="project" value="TreeGrafter"/>
</dbReference>
<dbReference type="Proteomes" id="UP000184245">
    <property type="component" value="Unassembled WGS sequence"/>
</dbReference>
<dbReference type="RefSeq" id="WP_072849656.1">
    <property type="nucleotide sequence ID" value="NZ_FQVI01000003.1"/>
</dbReference>
<dbReference type="Pfam" id="PF01156">
    <property type="entry name" value="IU_nuc_hydro"/>
    <property type="match status" value="1"/>
</dbReference>
<dbReference type="PANTHER" id="PTHR12304">
    <property type="entry name" value="INOSINE-URIDINE PREFERRING NUCLEOSIDE HYDROLASE"/>
    <property type="match status" value="1"/>
</dbReference>
<reference evidence="4 5" key="1">
    <citation type="submission" date="2016-11" db="EMBL/GenBank/DDBJ databases">
        <authorList>
            <person name="Jaros S."/>
            <person name="Januszkiewicz K."/>
            <person name="Wedrychowicz H."/>
        </authorList>
    </citation>
    <scope>NUCLEOTIDE SEQUENCE [LARGE SCALE GENOMIC DNA]</scope>
    <source>
        <strain evidence="4 5">DSM 17459</strain>
    </source>
</reference>
<evidence type="ECO:0000256" key="2">
    <source>
        <dbReference type="ARBA" id="ARBA00023295"/>
    </source>
</evidence>
<dbReference type="InterPro" id="IPR023186">
    <property type="entry name" value="IUNH"/>
</dbReference>
<evidence type="ECO:0000313" key="5">
    <source>
        <dbReference type="Proteomes" id="UP000184245"/>
    </source>
</evidence>
<evidence type="ECO:0000256" key="1">
    <source>
        <dbReference type="ARBA" id="ARBA00022801"/>
    </source>
</evidence>
<dbReference type="Gene3D" id="3.90.245.10">
    <property type="entry name" value="Ribonucleoside hydrolase-like"/>
    <property type="match status" value="1"/>
</dbReference>
<dbReference type="SUPFAM" id="SSF53590">
    <property type="entry name" value="Nucleoside hydrolase"/>
    <property type="match status" value="1"/>
</dbReference>
<dbReference type="GO" id="GO:0008477">
    <property type="term" value="F:purine nucleosidase activity"/>
    <property type="evidence" value="ECO:0007669"/>
    <property type="project" value="TreeGrafter"/>
</dbReference>
<dbReference type="EMBL" id="FQVI01000003">
    <property type="protein sequence ID" value="SHE63137.1"/>
    <property type="molecule type" value="Genomic_DNA"/>
</dbReference>
<dbReference type="OrthoDB" id="9797882at2"/>
<dbReference type="AlphaFoldDB" id="A0A1M4V2M8"/>
<dbReference type="InterPro" id="IPR036452">
    <property type="entry name" value="Ribo_hydro-like"/>
</dbReference>
<keyword evidence="5" id="KW-1185">Reference proteome</keyword>